<dbReference type="SUPFAM" id="SSF52540">
    <property type="entry name" value="P-loop containing nucleoside triphosphate hydrolases"/>
    <property type="match status" value="1"/>
</dbReference>
<proteinExistence type="inferred from homology"/>
<dbReference type="SMART" id="SM00242">
    <property type="entry name" value="MYSc"/>
    <property type="match status" value="1"/>
</dbReference>
<keyword evidence="4 7" id="KW-0518">Myosin</keyword>
<comment type="similarity">
    <text evidence="1 7">Belongs to the TRAFAC class myosin-kinesin ATPase superfamily. Myosin family.</text>
</comment>
<evidence type="ECO:0000256" key="7">
    <source>
        <dbReference type="PROSITE-ProRule" id="PRU00782"/>
    </source>
</evidence>
<keyword evidence="3" id="KW-0067">ATP-binding</keyword>
<sequence>MNQSAFYYSISKGKLIWFDPGCGYNIPGEIIDISKNRASVKVNLNGKIIVYQVEEKSRIFARILLPEEGINDMITMSDLNEASILWNIKIRYDHRQIYTYIGSILIAVNPYCMYDIYNMQYIQKYEDYLIINSLPAYFDFTSKVNRSESKLITEQILEANPLLESFGNAKTVRNDNSSRFGKYIEVYYSQKVIIGAEISEYLLEKSRIVTHSQDERNYHVFYEMLAGLPIDDKRKYGLSNPEKYFYLNQGGNCTILTKNDANDFQSLLNAMKILGFTRIEQETIFKILAAVLHLGNIYFTHALDDPGHDIIQISTKSEVEWAAHLLSLNEQGLLQKLTHKVTEARDERLLTPFNLDQALDS</sequence>
<feature type="domain" description="Myosin motor" evidence="8">
    <location>
        <begin position="68"/>
        <end position="361"/>
    </location>
</feature>
<evidence type="ECO:0000256" key="3">
    <source>
        <dbReference type="ARBA" id="ARBA00022840"/>
    </source>
</evidence>
<evidence type="ECO:0000313" key="11">
    <source>
        <dbReference type="Proteomes" id="UP000677228"/>
    </source>
</evidence>
<dbReference type="GO" id="GO:0005524">
    <property type="term" value="F:ATP binding"/>
    <property type="evidence" value="ECO:0007669"/>
    <property type="project" value="UniProtKB-KW"/>
</dbReference>
<dbReference type="GO" id="GO:0016459">
    <property type="term" value="C:myosin complex"/>
    <property type="evidence" value="ECO:0007669"/>
    <property type="project" value="UniProtKB-KW"/>
</dbReference>
<dbReference type="PANTHER" id="PTHR22692">
    <property type="entry name" value="MYOSIN VII, XV"/>
    <property type="match status" value="1"/>
</dbReference>
<reference evidence="9" key="1">
    <citation type="submission" date="2021-02" db="EMBL/GenBank/DDBJ databases">
        <authorList>
            <person name="Nowell W R."/>
        </authorList>
    </citation>
    <scope>NUCLEOTIDE SEQUENCE</scope>
</reference>
<dbReference type="Proteomes" id="UP000682733">
    <property type="component" value="Unassembled WGS sequence"/>
</dbReference>
<evidence type="ECO:0000256" key="1">
    <source>
        <dbReference type="ARBA" id="ARBA00008314"/>
    </source>
</evidence>
<dbReference type="PROSITE" id="PS51456">
    <property type="entry name" value="MYOSIN_MOTOR"/>
    <property type="match status" value="1"/>
</dbReference>
<keyword evidence="2" id="KW-0547">Nucleotide-binding</keyword>
<dbReference type="PANTHER" id="PTHR22692:SF26">
    <property type="entry name" value="SH3 DOMAIN-CONTAINING PROTEIN"/>
    <property type="match status" value="1"/>
</dbReference>
<evidence type="ECO:0000256" key="6">
    <source>
        <dbReference type="ARBA" id="ARBA00023203"/>
    </source>
</evidence>
<protein>
    <recommendedName>
        <fullName evidence="8">Myosin motor domain-containing protein</fullName>
    </recommendedName>
</protein>
<evidence type="ECO:0000313" key="9">
    <source>
        <dbReference type="EMBL" id="CAF1383677.1"/>
    </source>
</evidence>
<dbReference type="FunFam" id="1.10.10.820:FF:000001">
    <property type="entry name" value="Myosin heavy chain"/>
    <property type="match status" value="1"/>
</dbReference>
<evidence type="ECO:0000256" key="4">
    <source>
        <dbReference type="ARBA" id="ARBA00023123"/>
    </source>
</evidence>
<dbReference type="InterPro" id="IPR051567">
    <property type="entry name" value="Unconventional_Myosin_ATPase"/>
</dbReference>
<dbReference type="InterPro" id="IPR027417">
    <property type="entry name" value="P-loop_NTPase"/>
</dbReference>
<comment type="caution">
    <text evidence="9">The sequence shown here is derived from an EMBL/GenBank/DDBJ whole genome shotgun (WGS) entry which is preliminary data.</text>
</comment>
<dbReference type="Pfam" id="PF00063">
    <property type="entry name" value="Myosin_head"/>
    <property type="match status" value="2"/>
</dbReference>
<comment type="caution">
    <text evidence="7">Lacks conserved residue(s) required for the propagation of feature annotation.</text>
</comment>
<dbReference type="InterPro" id="IPR036961">
    <property type="entry name" value="Kinesin_motor_dom_sf"/>
</dbReference>
<dbReference type="GO" id="GO:0003779">
    <property type="term" value="F:actin binding"/>
    <property type="evidence" value="ECO:0007669"/>
    <property type="project" value="UniProtKB-KW"/>
</dbReference>
<keyword evidence="5" id="KW-0505">Motor protein</keyword>
<dbReference type="Gene3D" id="1.20.120.720">
    <property type="entry name" value="Myosin VI head, motor domain, U50 subdomain"/>
    <property type="match status" value="1"/>
</dbReference>
<dbReference type="InterPro" id="IPR001609">
    <property type="entry name" value="Myosin_head_motor_dom-like"/>
</dbReference>
<evidence type="ECO:0000259" key="8">
    <source>
        <dbReference type="PROSITE" id="PS51456"/>
    </source>
</evidence>
<accession>A0A8S2F3S1</accession>
<dbReference type="EMBL" id="CAJOBA010046645">
    <property type="protein sequence ID" value="CAF4191954.1"/>
    <property type="molecule type" value="Genomic_DNA"/>
</dbReference>
<evidence type="ECO:0000256" key="2">
    <source>
        <dbReference type="ARBA" id="ARBA00022741"/>
    </source>
</evidence>
<evidence type="ECO:0000313" key="10">
    <source>
        <dbReference type="EMBL" id="CAF4191954.1"/>
    </source>
</evidence>
<dbReference type="Gene3D" id="3.40.850.10">
    <property type="entry name" value="Kinesin motor domain"/>
    <property type="match status" value="2"/>
</dbReference>
<organism evidence="9 11">
    <name type="scientific">Didymodactylos carnosus</name>
    <dbReference type="NCBI Taxonomy" id="1234261"/>
    <lineage>
        <taxon>Eukaryota</taxon>
        <taxon>Metazoa</taxon>
        <taxon>Spiralia</taxon>
        <taxon>Gnathifera</taxon>
        <taxon>Rotifera</taxon>
        <taxon>Eurotatoria</taxon>
        <taxon>Bdelloidea</taxon>
        <taxon>Philodinida</taxon>
        <taxon>Philodinidae</taxon>
        <taxon>Didymodactylos</taxon>
    </lineage>
</organism>
<feature type="non-terminal residue" evidence="9">
    <location>
        <position position="1"/>
    </location>
</feature>
<name>A0A8S2F3S1_9BILA</name>
<keyword evidence="6 7" id="KW-0009">Actin-binding</keyword>
<dbReference type="EMBL" id="CAJNOK010024944">
    <property type="protein sequence ID" value="CAF1383677.1"/>
    <property type="molecule type" value="Genomic_DNA"/>
</dbReference>
<gene>
    <name evidence="9" type="ORF">OVA965_LOCUS32228</name>
    <name evidence="10" type="ORF">TMI583_LOCUS33086</name>
</gene>
<dbReference type="Proteomes" id="UP000677228">
    <property type="component" value="Unassembled WGS sequence"/>
</dbReference>
<dbReference type="GO" id="GO:0003774">
    <property type="term" value="F:cytoskeletal motor activity"/>
    <property type="evidence" value="ECO:0007669"/>
    <property type="project" value="InterPro"/>
</dbReference>
<evidence type="ECO:0000256" key="5">
    <source>
        <dbReference type="ARBA" id="ARBA00023175"/>
    </source>
</evidence>
<dbReference type="AlphaFoldDB" id="A0A8S2F3S1"/>